<keyword evidence="3" id="KW-1185">Reference proteome</keyword>
<keyword evidence="1" id="KW-1133">Transmembrane helix</keyword>
<keyword evidence="1" id="KW-0812">Transmembrane</keyword>
<dbReference type="OrthoDB" id="5784423at2"/>
<comment type="caution">
    <text evidence="2">The sequence shown here is derived from an EMBL/GenBank/DDBJ whole genome shotgun (WGS) entry which is preliminary data.</text>
</comment>
<gene>
    <name evidence="2" type="ORF">EDC23_2424</name>
</gene>
<organism evidence="2 3">
    <name type="scientific">Thiohalophilus thiocyanatoxydans</name>
    <dbReference type="NCBI Taxonomy" id="381308"/>
    <lineage>
        <taxon>Bacteria</taxon>
        <taxon>Pseudomonadati</taxon>
        <taxon>Pseudomonadota</taxon>
        <taxon>Gammaproteobacteria</taxon>
        <taxon>Thiohalomonadales</taxon>
        <taxon>Thiohalophilaceae</taxon>
        <taxon>Thiohalophilus</taxon>
    </lineage>
</organism>
<protein>
    <submittedName>
        <fullName evidence="2">Cytochrome c/quinol oxidase subunit I</fullName>
    </submittedName>
</protein>
<dbReference type="EMBL" id="SOQX01000007">
    <property type="protein sequence ID" value="TDX99638.1"/>
    <property type="molecule type" value="Genomic_DNA"/>
</dbReference>
<proteinExistence type="predicted"/>
<dbReference type="AlphaFoldDB" id="A0A4R8IQA1"/>
<dbReference type="Gene3D" id="1.20.210.10">
    <property type="entry name" value="Cytochrome c oxidase-like, subunit I domain"/>
    <property type="match status" value="1"/>
</dbReference>
<feature type="transmembrane region" description="Helical" evidence="1">
    <location>
        <begin position="48"/>
        <end position="67"/>
    </location>
</feature>
<dbReference type="InterPro" id="IPR036927">
    <property type="entry name" value="Cyt_c_oxase-like_su1_sf"/>
</dbReference>
<accession>A0A4R8IQA1</accession>
<dbReference type="RefSeq" id="WP_134084873.1">
    <property type="nucleotide sequence ID" value="NZ_SOQX01000007.1"/>
</dbReference>
<evidence type="ECO:0000256" key="1">
    <source>
        <dbReference type="SAM" id="Phobius"/>
    </source>
</evidence>
<feature type="transmembrane region" description="Helical" evidence="1">
    <location>
        <begin position="109"/>
        <end position="130"/>
    </location>
</feature>
<keyword evidence="1" id="KW-0472">Membrane</keyword>
<feature type="transmembrane region" description="Helical" evidence="1">
    <location>
        <begin position="12"/>
        <end position="28"/>
    </location>
</feature>
<evidence type="ECO:0000313" key="2">
    <source>
        <dbReference type="EMBL" id="TDX99638.1"/>
    </source>
</evidence>
<reference evidence="2 3" key="1">
    <citation type="submission" date="2019-03" db="EMBL/GenBank/DDBJ databases">
        <title>Genomic Encyclopedia of Type Strains, Phase IV (KMG-IV): sequencing the most valuable type-strain genomes for metagenomic binning, comparative biology and taxonomic classification.</title>
        <authorList>
            <person name="Goeker M."/>
        </authorList>
    </citation>
    <scope>NUCLEOTIDE SEQUENCE [LARGE SCALE GENOMIC DNA]</scope>
    <source>
        <strain evidence="2 3">DSM 16326</strain>
    </source>
</reference>
<sequence>MTELPRRFIKTAFVFLILGLLLGGWMLLRRELYGEWPHPYLISAHTHIMFVGFVMFMILGVALWLFPKPSRDDPRYRETAIRRVYWLLLSGTLLRFAGELVRSTNDMTLLSWVVLCGGLLQLIAIVLYIWTMWTRIRTTTGYKRQRVARETVGHDTDEMFNNRRG</sequence>
<feature type="transmembrane region" description="Helical" evidence="1">
    <location>
        <begin position="79"/>
        <end position="97"/>
    </location>
</feature>
<dbReference type="Proteomes" id="UP000294914">
    <property type="component" value="Unassembled WGS sequence"/>
</dbReference>
<name>A0A4R8IQA1_9GAMM</name>
<dbReference type="SUPFAM" id="SSF81442">
    <property type="entry name" value="Cytochrome c oxidase subunit I-like"/>
    <property type="match status" value="1"/>
</dbReference>
<evidence type="ECO:0000313" key="3">
    <source>
        <dbReference type="Proteomes" id="UP000294914"/>
    </source>
</evidence>